<dbReference type="PROSITE" id="PS51168">
    <property type="entry name" value="CHORISMATE_MUT_2"/>
    <property type="match status" value="1"/>
</dbReference>
<feature type="domain" description="Chorismate mutase" evidence="6">
    <location>
        <begin position="50"/>
        <end position="144"/>
    </location>
</feature>
<dbReference type="UniPathway" id="UPA00120">
    <property type="reaction ID" value="UER00203"/>
</dbReference>
<keyword evidence="4" id="KW-0413">Isomerase</keyword>
<dbReference type="Gene3D" id="1.20.59.10">
    <property type="entry name" value="Chorismate mutase"/>
    <property type="match status" value="1"/>
</dbReference>
<comment type="pathway">
    <text evidence="1">Metabolic intermediate biosynthesis; prephenate biosynthesis; prephenate from chorismate: step 1/1.</text>
</comment>
<dbReference type="GO" id="GO:0009697">
    <property type="term" value="P:salicylic acid biosynthetic process"/>
    <property type="evidence" value="ECO:0007669"/>
    <property type="project" value="TreeGrafter"/>
</dbReference>
<evidence type="ECO:0000256" key="2">
    <source>
        <dbReference type="ARBA" id="ARBA00012404"/>
    </source>
</evidence>
<sequence>MPGGAVAVGRRYHCHPSQTEHGDPPSTRIRSSDMKLSLKHSRLPRAAALACALWLTTGCATGIGAQDSAFAPLVRSLADRLATADQVALSKWDTGQSVYDPEREAKVIANASGMAPAYGLTADDVSSVFTDQMEANKTVQYALLNGWRRDGAAPSAPRLSLPNAIRPRLDKLQVSILEGLRDTASARRAPDCQTQAAIAVGQVAREQSLDALHRVALDRATARLCLKR</sequence>
<dbReference type="InterPro" id="IPR051331">
    <property type="entry name" value="Chorismate_mutase-related"/>
</dbReference>
<keyword evidence="8" id="KW-1185">Reference proteome</keyword>
<evidence type="ECO:0000256" key="4">
    <source>
        <dbReference type="ARBA" id="ARBA00023235"/>
    </source>
</evidence>
<proteinExistence type="predicted"/>
<evidence type="ECO:0000256" key="5">
    <source>
        <dbReference type="SAM" id="MobiDB-lite"/>
    </source>
</evidence>
<dbReference type="InterPro" id="IPR036263">
    <property type="entry name" value="Chorismate_II_sf"/>
</dbReference>
<reference evidence="7" key="2">
    <citation type="submission" date="2022-04" db="EMBL/GenBank/DDBJ databases">
        <title>Genomic draft of R. solanacearum strain IPO1609, a phylotype IIB1/biovar 2/race 3 strain isolated from potato in Europe.</title>
        <authorList>
            <person name="Boucher C."/>
            <person name="Carrere S."/>
            <person name="Dossat C."/>
            <person name="Elbaz M."/>
            <person name="Genin S."/>
            <person name="Gouzy J."/>
            <person name="Prior P."/>
            <person name="Segurens B."/>
            <person name="Wincker P."/>
        </authorList>
    </citation>
    <scope>NUCLEOTIDE SEQUENCE</scope>
    <source>
        <strain evidence="7">IPO1609</strain>
    </source>
</reference>
<dbReference type="InterPro" id="IPR002701">
    <property type="entry name" value="CM_II_prokaryot"/>
</dbReference>
<dbReference type="NCBIfam" id="TIGR01806">
    <property type="entry name" value="CM_mono2"/>
    <property type="match status" value="1"/>
</dbReference>
<keyword evidence="3" id="KW-0732">Signal</keyword>
<dbReference type="SUPFAM" id="SSF48600">
    <property type="entry name" value="Chorismate mutase II"/>
    <property type="match status" value="1"/>
</dbReference>
<name>A0A7U7JEU5_RALSL</name>
<dbReference type="InterPro" id="IPR008240">
    <property type="entry name" value="Chorismate_mutase_periplasmic"/>
</dbReference>
<reference evidence="7" key="1">
    <citation type="submission" date="2014-11" db="EMBL/GenBank/DDBJ databases">
        <authorList>
            <person name="Genoscope - CEA"/>
        </authorList>
    </citation>
    <scope>NUCLEOTIDE SEQUENCE</scope>
    <source>
        <strain evidence="7">IPO1609</strain>
    </source>
</reference>
<dbReference type="SMART" id="SM00830">
    <property type="entry name" value="CM_2"/>
    <property type="match status" value="1"/>
</dbReference>
<organism evidence="7 8">
    <name type="scientific">Ralstonia solanacearum IPO1609</name>
    <dbReference type="NCBI Taxonomy" id="564066"/>
    <lineage>
        <taxon>Bacteria</taxon>
        <taxon>Pseudomonadati</taxon>
        <taxon>Pseudomonadota</taxon>
        <taxon>Betaproteobacteria</taxon>
        <taxon>Burkholderiales</taxon>
        <taxon>Burkholderiaceae</taxon>
        <taxon>Ralstonia</taxon>
        <taxon>Ralstonia solanacearum species complex</taxon>
    </lineage>
</organism>
<protein>
    <recommendedName>
        <fullName evidence="2">chorismate mutase</fullName>
        <ecNumber evidence="2">5.4.99.5</ecNumber>
    </recommendedName>
</protein>
<evidence type="ECO:0000313" key="8">
    <source>
        <dbReference type="Proteomes" id="UP000053470"/>
    </source>
</evidence>
<dbReference type="EC" id="5.4.99.5" evidence="2"/>
<evidence type="ECO:0000256" key="1">
    <source>
        <dbReference type="ARBA" id="ARBA00004817"/>
    </source>
</evidence>
<accession>A0A7U7JEU5</accession>
<dbReference type="GO" id="GO:0004106">
    <property type="term" value="F:chorismate mutase activity"/>
    <property type="evidence" value="ECO:0007669"/>
    <property type="project" value="UniProtKB-EC"/>
</dbReference>
<evidence type="ECO:0000259" key="6">
    <source>
        <dbReference type="PROSITE" id="PS51168"/>
    </source>
</evidence>
<feature type="region of interest" description="Disordered" evidence="5">
    <location>
        <begin position="1"/>
        <end position="30"/>
    </location>
</feature>
<dbReference type="GO" id="GO:0046417">
    <property type="term" value="P:chorismate metabolic process"/>
    <property type="evidence" value="ECO:0007669"/>
    <property type="project" value="InterPro"/>
</dbReference>
<dbReference type="InterPro" id="IPR036979">
    <property type="entry name" value="CM_dom_sf"/>
</dbReference>
<dbReference type="AlphaFoldDB" id="A0A7U7JEU5"/>
<dbReference type="NCBIfam" id="NF006741">
    <property type="entry name" value="PRK09269.1"/>
    <property type="match status" value="1"/>
</dbReference>
<dbReference type="Pfam" id="PF01817">
    <property type="entry name" value="CM_2"/>
    <property type="match status" value="1"/>
</dbReference>
<evidence type="ECO:0000256" key="3">
    <source>
        <dbReference type="ARBA" id="ARBA00022729"/>
    </source>
</evidence>
<dbReference type="Proteomes" id="UP000053470">
    <property type="component" value="Unassembled WGS sequence"/>
</dbReference>
<evidence type="ECO:0000313" key="7">
    <source>
        <dbReference type="EMBL" id="CEJ17635.1"/>
    </source>
</evidence>
<dbReference type="PANTHER" id="PTHR38041:SF2">
    <property type="entry name" value="SECRETED CHORISMATE MUTASE"/>
    <property type="match status" value="1"/>
</dbReference>
<gene>
    <name evidence="7" type="ORF">RSIPO_04331</name>
</gene>
<dbReference type="PANTHER" id="PTHR38041">
    <property type="entry name" value="CHORISMATE MUTASE"/>
    <property type="match status" value="1"/>
</dbReference>
<dbReference type="EMBL" id="LN651281">
    <property type="protein sequence ID" value="CEJ17635.1"/>
    <property type="molecule type" value="Genomic_DNA"/>
</dbReference>